<dbReference type="GO" id="GO:0005886">
    <property type="term" value="C:plasma membrane"/>
    <property type="evidence" value="ECO:0007669"/>
    <property type="project" value="TreeGrafter"/>
</dbReference>
<dbReference type="OrthoDB" id="1522571at2"/>
<dbReference type="InterPro" id="IPR050445">
    <property type="entry name" value="Bact_polysacc_biosynth/exp"/>
</dbReference>
<sequence length="359" mass="41448">MKKYITLPPIEARNIRQPSHLDPEWALMAVWHQKAYVVLIAFLFGVAGVIMALLSPFEYTSEVRVMPELQARSALNLKRFGALAELAGINLEGVSNTEAIRPDLYPDVLKSTPFILYLLNQPITTVKKSKYSTLAAFLTQESFSWTDRFFDKKPLTVPQSIDDRQALRLTRDQEELIKDTKERILSDLDKQSGVIIIRVKMPDAEVAAQVSQLAIDYLTRYVIHYRTEKARSDLKFLSERFREAKQRYDRAMVNLSAYKDQHRYMVTEIGTIEERRLQAEFELAQGLYSNITQQYEQTRIKIQEETPILKMLEPAQVPTKRSEPRRTIMVLVAVLMGCLFGIGIALVRHIDWQPLSIER</sequence>
<gene>
    <name evidence="4" type="ORF">DUE52_16485</name>
</gene>
<keyword evidence="1" id="KW-0175">Coiled coil</keyword>
<feature type="transmembrane region" description="Helical" evidence="2">
    <location>
        <begin position="35"/>
        <end position="54"/>
    </location>
</feature>
<dbReference type="GO" id="GO:0004713">
    <property type="term" value="F:protein tyrosine kinase activity"/>
    <property type="evidence" value="ECO:0007669"/>
    <property type="project" value="TreeGrafter"/>
</dbReference>
<keyword evidence="2" id="KW-0472">Membrane</keyword>
<evidence type="ECO:0000313" key="5">
    <source>
        <dbReference type="Proteomes" id="UP000253383"/>
    </source>
</evidence>
<feature type="transmembrane region" description="Helical" evidence="2">
    <location>
        <begin position="328"/>
        <end position="350"/>
    </location>
</feature>
<evidence type="ECO:0000256" key="1">
    <source>
        <dbReference type="SAM" id="Coils"/>
    </source>
</evidence>
<dbReference type="PANTHER" id="PTHR32309:SF13">
    <property type="entry name" value="FERRIC ENTEROBACTIN TRANSPORT PROTEIN FEPE"/>
    <property type="match status" value="1"/>
</dbReference>
<name>A0A368JM36_9BACT</name>
<proteinExistence type="predicted"/>
<keyword evidence="2" id="KW-1133">Transmembrane helix</keyword>
<dbReference type="EMBL" id="QOWE01000013">
    <property type="protein sequence ID" value="RCR68355.1"/>
    <property type="molecule type" value="Genomic_DNA"/>
</dbReference>
<dbReference type="Pfam" id="PF13807">
    <property type="entry name" value="GNVR"/>
    <property type="match status" value="1"/>
</dbReference>
<evidence type="ECO:0000313" key="4">
    <source>
        <dbReference type="EMBL" id="RCR68355.1"/>
    </source>
</evidence>
<dbReference type="AlphaFoldDB" id="A0A368JM36"/>
<feature type="coiled-coil region" evidence="1">
    <location>
        <begin position="227"/>
        <end position="261"/>
    </location>
</feature>
<feature type="domain" description="Tyrosine-protein kinase G-rich" evidence="3">
    <location>
        <begin position="276"/>
        <end position="349"/>
    </location>
</feature>
<dbReference type="RefSeq" id="WP_114407131.1">
    <property type="nucleotide sequence ID" value="NZ_QOWE01000013.1"/>
</dbReference>
<reference evidence="4 5" key="1">
    <citation type="submission" date="2018-07" db="EMBL/GenBank/DDBJ databases">
        <title>Genome analysis of Larkinella rosea.</title>
        <authorList>
            <person name="Zhou Z."/>
            <person name="Wang G."/>
        </authorList>
    </citation>
    <scope>NUCLEOTIDE SEQUENCE [LARGE SCALE GENOMIC DNA]</scope>
    <source>
        <strain evidence="5">zzj9</strain>
    </source>
</reference>
<protein>
    <submittedName>
        <fullName evidence="4">Lipopolysaccharide biosynthesis protein</fullName>
    </submittedName>
</protein>
<evidence type="ECO:0000256" key="2">
    <source>
        <dbReference type="SAM" id="Phobius"/>
    </source>
</evidence>
<dbReference type="Proteomes" id="UP000253383">
    <property type="component" value="Unassembled WGS sequence"/>
</dbReference>
<dbReference type="PANTHER" id="PTHR32309">
    <property type="entry name" value="TYROSINE-PROTEIN KINASE"/>
    <property type="match status" value="1"/>
</dbReference>
<evidence type="ECO:0000259" key="3">
    <source>
        <dbReference type="Pfam" id="PF13807"/>
    </source>
</evidence>
<keyword evidence="5" id="KW-1185">Reference proteome</keyword>
<comment type="caution">
    <text evidence="4">The sequence shown here is derived from an EMBL/GenBank/DDBJ whole genome shotgun (WGS) entry which is preliminary data.</text>
</comment>
<accession>A0A368JM36</accession>
<organism evidence="4 5">
    <name type="scientific">Larkinella punicea</name>
    <dbReference type="NCBI Taxonomy" id="2315727"/>
    <lineage>
        <taxon>Bacteria</taxon>
        <taxon>Pseudomonadati</taxon>
        <taxon>Bacteroidota</taxon>
        <taxon>Cytophagia</taxon>
        <taxon>Cytophagales</taxon>
        <taxon>Spirosomataceae</taxon>
        <taxon>Larkinella</taxon>
    </lineage>
</organism>
<keyword evidence="2" id="KW-0812">Transmembrane</keyword>
<dbReference type="InterPro" id="IPR032807">
    <property type="entry name" value="GNVR"/>
</dbReference>